<proteinExistence type="inferred from homology"/>
<dbReference type="EMBL" id="JABFCZ010000004">
    <property type="protein sequence ID" value="MBD1545467.1"/>
    <property type="molecule type" value="Genomic_DNA"/>
</dbReference>
<dbReference type="GO" id="GO:0008270">
    <property type="term" value="F:zinc ion binding"/>
    <property type="evidence" value="ECO:0007669"/>
    <property type="project" value="UniProtKB-UniRule"/>
</dbReference>
<dbReference type="PIRSF" id="PIRSF004761">
    <property type="entry name" value="Hydrgn_mat_HypA"/>
    <property type="match status" value="1"/>
</dbReference>
<dbReference type="PANTHER" id="PTHR34535:SF3">
    <property type="entry name" value="HYDROGENASE MATURATION FACTOR HYPA"/>
    <property type="match status" value="1"/>
</dbReference>
<dbReference type="HAMAP" id="MF_00213">
    <property type="entry name" value="HypA_HybF"/>
    <property type="match status" value="1"/>
</dbReference>
<dbReference type="AlphaFoldDB" id="A0A926S5I4"/>
<feature type="binding site" evidence="4">
    <location>
        <position position="2"/>
    </location>
    <ligand>
        <name>Ni(2+)</name>
        <dbReference type="ChEBI" id="CHEBI:49786"/>
    </ligand>
</feature>
<feature type="binding site" evidence="4">
    <location>
        <position position="89"/>
    </location>
    <ligand>
        <name>Zn(2+)</name>
        <dbReference type="ChEBI" id="CHEBI:29105"/>
    </ligand>
</feature>
<dbReference type="NCBIfam" id="TIGR00100">
    <property type="entry name" value="hypA"/>
    <property type="match status" value="1"/>
</dbReference>
<gene>
    <name evidence="4 5" type="primary">hypA</name>
    <name evidence="5" type="ORF">HK439_04285</name>
</gene>
<name>A0A926S5I4_9HYPH</name>
<evidence type="ECO:0000313" key="5">
    <source>
        <dbReference type="EMBL" id="MBD1545467.1"/>
    </source>
</evidence>
<keyword evidence="1 4" id="KW-0533">Nickel</keyword>
<evidence type="ECO:0000313" key="6">
    <source>
        <dbReference type="Proteomes" id="UP000598467"/>
    </source>
</evidence>
<comment type="caution">
    <text evidence="5">The sequence shown here is derived from an EMBL/GenBank/DDBJ whole genome shotgun (WGS) entry which is preliminary data.</text>
</comment>
<comment type="similarity">
    <text evidence="4">Belongs to the HypA/HybF family.</text>
</comment>
<keyword evidence="2 4" id="KW-0479">Metal-binding</keyword>
<evidence type="ECO:0000256" key="3">
    <source>
        <dbReference type="ARBA" id="ARBA00022833"/>
    </source>
</evidence>
<dbReference type="GO" id="GO:0016151">
    <property type="term" value="F:nickel cation binding"/>
    <property type="evidence" value="ECO:0007669"/>
    <property type="project" value="UniProtKB-UniRule"/>
</dbReference>
<comment type="function">
    <text evidence="4">Involved in the maturation of [NiFe] hydrogenases. Required for nickel insertion into the metal center of the hydrogenase.</text>
</comment>
<accession>A0A926S5I4</accession>
<dbReference type="GO" id="GO:0051604">
    <property type="term" value="P:protein maturation"/>
    <property type="evidence" value="ECO:0007669"/>
    <property type="project" value="InterPro"/>
</dbReference>
<dbReference type="Proteomes" id="UP000598467">
    <property type="component" value="Unassembled WGS sequence"/>
</dbReference>
<reference evidence="5" key="1">
    <citation type="submission" date="2020-05" db="EMBL/GenBank/DDBJ databases">
        <title>Identification of trans-AT polyketide cluster in two marine bacteria, producers of a novel glutaramide-containing polyketide sesbanimide D and analogs.</title>
        <authorList>
            <person name="Kacar D."/>
            <person name="Rodriguez P."/>
            <person name="Canedo L."/>
            <person name="Gonzalez E."/>
            <person name="Galan B."/>
            <person name="De La Calle F."/>
            <person name="Garcia J.L."/>
        </authorList>
    </citation>
    <scope>NUCLEOTIDE SEQUENCE</scope>
    <source>
        <strain evidence="5">PHM038</strain>
    </source>
</reference>
<dbReference type="PANTHER" id="PTHR34535">
    <property type="entry name" value="HYDROGENASE MATURATION FACTOR HYPA"/>
    <property type="match status" value="1"/>
</dbReference>
<feature type="binding site" evidence="4">
    <location>
        <position position="76"/>
    </location>
    <ligand>
        <name>Zn(2+)</name>
        <dbReference type="ChEBI" id="CHEBI:29105"/>
    </ligand>
</feature>
<feature type="binding site" evidence="4">
    <location>
        <position position="92"/>
    </location>
    <ligand>
        <name>Zn(2+)</name>
        <dbReference type="ChEBI" id="CHEBI:29105"/>
    </ligand>
</feature>
<sequence>MHEMSICESILGLLRDQAQAQDFSKVERVCLEIGPLSGVEIEALKFGFDVVMRDTLADGARLEIIETPGTAWCMPCGQSVAIEERFDACPLCGSHQLQVTGGEELRIKELEVN</sequence>
<dbReference type="FunFam" id="3.30.2320.80:FF:000001">
    <property type="entry name" value="Hydrogenase maturation factor HypA"/>
    <property type="match status" value="1"/>
</dbReference>
<dbReference type="Gene3D" id="3.30.2320.80">
    <property type="match status" value="1"/>
</dbReference>
<protein>
    <recommendedName>
        <fullName evidence="4">Hydrogenase maturation factor HypA</fullName>
    </recommendedName>
</protein>
<dbReference type="GO" id="GO:0016530">
    <property type="term" value="F:metallochaperone activity"/>
    <property type="evidence" value="ECO:0007669"/>
    <property type="project" value="UniProtKB-ARBA"/>
</dbReference>
<evidence type="ECO:0000256" key="1">
    <source>
        <dbReference type="ARBA" id="ARBA00022596"/>
    </source>
</evidence>
<keyword evidence="3 4" id="KW-0862">Zinc</keyword>
<dbReference type="RefSeq" id="WP_190290137.1">
    <property type="nucleotide sequence ID" value="NZ_JABFCZ010000004.1"/>
</dbReference>
<evidence type="ECO:0000256" key="2">
    <source>
        <dbReference type="ARBA" id="ARBA00022723"/>
    </source>
</evidence>
<evidence type="ECO:0000256" key="4">
    <source>
        <dbReference type="HAMAP-Rule" id="MF_00213"/>
    </source>
</evidence>
<dbReference type="InterPro" id="IPR000688">
    <property type="entry name" value="HypA/HybF"/>
</dbReference>
<feature type="binding site" evidence="4">
    <location>
        <position position="73"/>
    </location>
    <ligand>
        <name>Zn(2+)</name>
        <dbReference type="ChEBI" id="CHEBI:29105"/>
    </ligand>
</feature>
<organism evidence="5 6">
    <name type="scientific">Roseibium aggregatum</name>
    <dbReference type="NCBI Taxonomy" id="187304"/>
    <lineage>
        <taxon>Bacteria</taxon>
        <taxon>Pseudomonadati</taxon>
        <taxon>Pseudomonadota</taxon>
        <taxon>Alphaproteobacteria</taxon>
        <taxon>Hyphomicrobiales</taxon>
        <taxon>Stappiaceae</taxon>
        <taxon>Roseibium</taxon>
    </lineage>
</organism>
<dbReference type="Pfam" id="PF01155">
    <property type="entry name" value="HypA"/>
    <property type="match status" value="1"/>
</dbReference>